<dbReference type="RefSeq" id="WP_026500332.1">
    <property type="nucleotide sequence ID" value="NZ_CACVBG010000005.1"/>
</dbReference>
<evidence type="ECO:0008006" key="3">
    <source>
        <dbReference type="Google" id="ProtNLM"/>
    </source>
</evidence>
<dbReference type="Proteomes" id="UP000253846">
    <property type="component" value="Unassembled WGS sequence"/>
</dbReference>
<gene>
    <name evidence="1" type="ORF">NCTC12860_00307</name>
</gene>
<reference evidence="1 2" key="1">
    <citation type="submission" date="2018-06" db="EMBL/GenBank/DDBJ databases">
        <authorList>
            <consortium name="Pathogen Informatics"/>
            <person name="Doyle S."/>
        </authorList>
    </citation>
    <scope>NUCLEOTIDE SEQUENCE [LARGE SCALE GENOMIC DNA]</scope>
    <source>
        <strain evidence="1 2">NCTC12860</strain>
    </source>
</reference>
<name>A0A336NC62_BARGR</name>
<sequence length="82" mass="9383">MSGDAYVYANAVFFDQVLNAQCIEFYGDTRDYRKARVYSDALIYGDVKIFGKAKFYRNAVLCDTDDFCNNEKLSYIAAFPMA</sequence>
<dbReference type="AlphaFoldDB" id="A0A336NC62"/>
<evidence type="ECO:0000313" key="1">
    <source>
        <dbReference type="EMBL" id="SSZ39113.1"/>
    </source>
</evidence>
<organism evidence="1 2">
    <name type="scientific">Bartonella grahamii</name>
    <dbReference type="NCBI Taxonomy" id="33045"/>
    <lineage>
        <taxon>Bacteria</taxon>
        <taxon>Pseudomonadati</taxon>
        <taxon>Pseudomonadota</taxon>
        <taxon>Alphaproteobacteria</taxon>
        <taxon>Hyphomicrobiales</taxon>
        <taxon>Bartonellaceae</taxon>
        <taxon>Bartonella</taxon>
    </lineage>
</organism>
<evidence type="ECO:0000313" key="2">
    <source>
        <dbReference type="Proteomes" id="UP000253846"/>
    </source>
</evidence>
<protein>
    <recommendedName>
        <fullName evidence="3">Phage related protein</fullName>
    </recommendedName>
</protein>
<accession>A0A336NC62</accession>
<dbReference type="EMBL" id="UFTD01000001">
    <property type="protein sequence ID" value="SSZ39113.1"/>
    <property type="molecule type" value="Genomic_DNA"/>
</dbReference>
<proteinExistence type="predicted"/>